<dbReference type="PANTHER" id="PTHR46622">
    <property type="entry name" value="DNA-DEPENDENT METALLOPROTEASE WSS1"/>
    <property type="match status" value="1"/>
</dbReference>
<dbReference type="EMBL" id="OU503039">
    <property type="protein sequence ID" value="CAI9760378.1"/>
    <property type="molecule type" value="Genomic_DNA"/>
</dbReference>
<dbReference type="GO" id="GO:0005634">
    <property type="term" value="C:nucleus"/>
    <property type="evidence" value="ECO:0007669"/>
    <property type="project" value="TreeGrafter"/>
</dbReference>
<proteinExistence type="predicted"/>
<dbReference type="GO" id="GO:0008237">
    <property type="term" value="F:metallopeptidase activity"/>
    <property type="evidence" value="ECO:0007669"/>
    <property type="project" value="TreeGrafter"/>
</dbReference>
<dbReference type="AlphaFoldDB" id="A0AAD2DQ40"/>
<evidence type="ECO:0000313" key="1">
    <source>
        <dbReference type="EMBL" id="CAI9760378.1"/>
    </source>
</evidence>
<dbReference type="GO" id="GO:0006281">
    <property type="term" value="P:DNA repair"/>
    <property type="evidence" value="ECO:0007669"/>
    <property type="project" value="TreeGrafter"/>
</dbReference>
<name>A0AAD2DQ40_9LAMI</name>
<gene>
    <name evidence="1" type="ORF">FPE_LOCUS7808</name>
</gene>
<dbReference type="Proteomes" id="UP000834106">
    <property type="component" value="Chromosome 4"/>
</dbReference>
<protein>
    <submittedName>
        <fullName evidence="1">Uncharacterized protein</fullName>
    </submittedName>
</protein>
<keyword evidence="2" id="KW-1185">Reference proteome</keyword>
<sequence>MIYSVNASEEASTPQSIYSHGLVPDEDGFKMWECTMCTLFNLECEDLMNKGISGTGEGFDVPGRHFGGFLTKPPHSSLRQTASSAADRLLQPPAPICELCGIQKPKDGNSKSAVWS</sequence>
<evidence type="ECO:0000313" key="2">
    <source>
        <dbReference type="Proteomes" id="UP000834106"/>
    </source>
</evidence>
<dbReference type="PANTHER" id="PTHR46622:SF3">
    <property type="entry name" value="ZINC ION BINDING PROTEIN"/>
    <property type="match status" value="1"/>
</dbReference>
<organism evidence="1 2">
    <name type="scientific">Fraxinus pennsylvanica</name>
    <dbReference type="NCBI Taxonomy" id="56036"/>
    <lineage>
        <taxon>Eukaryota</taxon>
        <taxon>Viridiplantae</taxon>
        <taxon>Streptophyta</taxon>
        <taxon>Embryophyta</taxon>
        <taxon>Tracheophyta</taxon>
        <taxon>Spermatophyta</taxon>
        <taxon>Magnoliopsida</taxon>
        <taxon>eudicotyledons</taxon>
        <taxon>Gunneridae</taxon>
        <taxon>Pentapetalae</taxon>
        <taxon>asterids</taxon>
        <taxon>lamiids</taxon>
        <taxon>Lamiales</taxon>
        <taxon>Oleaceae</taxon>
        <taxon>Oleeae</taxon>
        <taxon>Fraxinus</taxon>
    </lineage>
</organism>
<dbReference type="InterPro" id="IPR053000">
    <property type="entry name" value="WSS1-like_metalloprotease"/>
</dbReference>
<accession>A0AAD2DQ40</accession>
<reference evidence="1" key="1">
    <citation type="submission" date="2023-05" db="EMBL/GenBank/DDBJ databases">
        <authorList>
            <person name="Huff M."/>
        </authorList>
    </citation>
    <scope>NUCLEOTIDE SEQUENCE</scope>
</reference>